<evidence type="ECO:0000313" key="3">
    <source>
        <dbReference type="Proteomes" id="UP001292094"/>
    </source>
</evidence>
<dbReference type="EMBL" id="JAWZYT010005874">
    <property type="protein sequence ID" value="KAK4289410.1"/>
    <property type="molecule type" value="Genomic_DNA"/>
</dbReference>
<dbReference type="AlphaFoldDB" id="A0AAE1NFX5"/>
<comment type="caution">
    <text evidence="2">The sequence shown here is derived from an EMBL/GenBank/DDBJ whole genome shotgun (WGS) entry which is preliminary data.</text>
</comment>
<sequence length="75" mass="8455">MNGGLGREERERHKEYHNPLSLVTHCTSNPVPAITSKGTEHSWTLMLEASSTRVNFSGRTERKFILHTSAYLATL</sequence>
<name>A0AAE1NFX5_9EUCA</name>
<organism evidence="2 3">
    <name type="scientific">Petrolisthes manimaculis</name>
    <dbReference type="NCBI Taxonomy" id="1843537"/>
    <lineage>
        <taxon>Eukaryota</taxon>
        <taxon>Metazoa</taxon>
        <taxon>Ecdysozoa</taxon>
        <taxon>Arthropoda</taxon>
        <taxon>Crustacea</taxon>
        <taxon>Multicrustacea</taxon>
        <taxon>Malacostraca</taxon>
        <taxon>Eumalacostraca</taxon>
        <taxon>Eucarida</taxon>
        <taxon>Decapoda</taxon>
        <taxon>Pleocyemata</taxon>
        <taxon>Anomura</taxon>
        <taxon>Galatheoidea</taxon>
        <taxon>Porcellanidae</taxon>
        <taxon>Petrolisthes</taxon>
    </lineage>
</organism>
<feature type="region of interest" description="Disordered" evidence="1">
    <location>
        <begin position="1"/>
        <end position="21"/>
    </location>
</feature>
<dbReference type="Proteomes" id="UP001292094">
    <property type="component" value="Unassembled WGS sequence"/>
</dbReference>
<reference evidence="2" key="1">
    <citation type="submission" date="2023-11" db="EMBL/GenBank/DDBJ databases">
        <title>Genome assemblies of two species of porcelain crab, Petrolisthes cinctipes and Petrolisthes manimaculis (Anomura: Porcellanidae).</title>
        <authorList>
            <person name="Angst P."/>
        </authorList>
    </citation>
    <scope>NUCLEOTIDE SEQUENCE</scope>
    <source>
        <strain evidence="2">PB745_02</strain>
        <tissue evidence="2">Gill</tissue>
    </source>
</reference>
<evidence type="ECO:0000256" key="1">
    <source>
        <dbReference type="SAM" id="MobiDB-lite"/>
    </source>
</evidence>
<gene>
    <name evidence="2" type="ORF">Pmani_037614</name>
</gene>
<keyword evidence="3" id="KW-1185">Reference proteome</keyword>
<protein>
    <submittedName>
        <fullName evidence="2">Uncharacterized protein</fullName>
    </submittedName>
</protein>
<feature type="compositionally biased region" description="Basic and acidic residues" evidence="1">
    <location>
        <begin position="1"/>
        <end position="17"/>
    </location>
</feature>
<accession>A0AAE1NFX5</accession>
<evidence type="ECO:0000313" key="2">
    <source>
        <dbReference type="EMBL" id="KAK4289410.1"/>
    </source>
</evidence>
<proteinExistence type="predicted"/>